<keyword evidence="3" id="KW-1185">Reference proteome</keyword>
<reference evidence="2 3" key="1">
    <citation type="submission" date="2019-07" db="EMBL/GenBank/DDBJ databases">
        <title>New species of Amycolatopsis and Streptomyces.</title>
        <authorList>
            <person name="Duangmal K."/>
            <person name="Teo W.F.A."/>
            <person name="Lipun K."/>
        </authorList>
    </citation>
    <scope>NUCLEOTIDE SEQUENCE [LARGE SCALE GENOMIC DNA]</scope>
    <source>
        <strain evidence="2 3">NBRC 106415</strain>
    </source>
</reference>
<evidence type="ECO:0000259" key="1">
    <source>
        <dbReference type="PROSITE" id="PS50995"/>
    </source>
</evidence>
<evidence type="ECO:0000313" key="2">
    <source>
        <dbReference type="EMBL" id="MPY58318.1"/>
    </source>
</evidence>
<dbReference type="SUPFAM" id="SSF46785">
    <property type="entry name" value="Winged helix' DNA-binding domain"/>
    <property type="match status" value="1"/>
</dbReference>
<proteinExistence type="predicted"/>
<dbReference type="SMART" id="SM00347">
    <property type="entry name" value="HTH_MARR"/>
    <property type="match status" value="1"/>
</dbReference>
<dbReference type="InterPro" id="IPR036388">
    <property type="entry name" value="WH-like_DNA-bd_sf"/>
</dbReference>
<accession>A0A5N8XH68</accession>
<gene>
    <name evidence="2" type="ORF">FNH08_14400</name>
</gene>
<name>A0A5N8XH68_9ACTN</name>
<dbReference type="AlphaFoldDB" id="A0A5N8XH68"/>
<organism evidence="2 3">
    <name type="scientific">Streptomyces spongiae</name>
    <dbReference type="NCBI Taxonomy" id="565072"/>
    <lineage>
        <taxon>Bacteria</taxon>
        <taxon>Bacillati</taxon>
        <taxon>Actinomycetota</taxon>
        <taxon>Actinomycetes</taxon>
        <taxon>Kitasatosporales</taxon>
        <taxon>Streptomycetaceae</taxon>
        <taxon>Streptomyces</taxon>
    </lineage>
</organism>
<protein>
    <submittedName>
        <fullName evidence="2">MarR family transcriptional regulator</fullName>
    </submittedName>
</protein>
<dbReference type="Proteomes" id="UP000400924">
    <property type="component" value="Unassembled WGS sequence"/>
</dbReference>
<dbReference type="EMBL" id="VJZC01000078">
    <property type="protein sequence ID" value="MPY58318.1"/>
    <property type="molecule type" value="Genomic_DNA"/>
</dbReference>
<dbReference type="GO" id="GO:0003700">
    <property type="term" value="F:DNA-binding transcription factor activity"/>
    <property type="evidence" value="ECO:0007669"/>
    <property type="project" value="InterPro"/>
</dbReference>
<sequence>MFRQNDQLRAYISLRYISRVTSTHRVDLDTDLNVGDFTRVIETFNRYYIRLPVVQKLSFTTLSVLDTLAVGGPRRLTELVRTEQISQPGLTQLVTRLERDGLVERRPDPADGRAALIHITEAGREIGEARQEDRGRHLHHLVAQLTPEERQVIAAALPALARLAELGNNQAAQR</sequence>
<dbReference type="InterPro" id="IPR036390">
    <property type="entry name" value="WH_DNA-bd_sf"/>
</dbReference>
<dbReference type="InterPro" id="IPR052526">
    <property type="entry name" value="HTH-type_Bedaq_tolerance"/>
</dbReference>
<dbReference type="InterPro" id="IPR000835">
    <property type="entry name" value="HTH_MarR-typ"/>
</dbReference>
<dbReference type="OrthoDB" id="8966183at2"/>
<dbReference type="PROSITE" id="PS50995">
    <property type="entry name" value="HTH_MARR_2"/>
    <property type="match status" value="1"/>
</dbReference>
<comment type="caution">
    <text evidence="2">The sequence shown here is derived from an EMBL/GenBank/DDBJ whole genome shotgun (WGS) entry which is preliminary data.</text>
</comment>
<feature type="domain" description="HTH marR-type" evidence="1">
    <location>
        <begin position="1"/>
        <end position="162"/>
    </location>
</feature>
<dbReference type="PANTHER" id="PTHR39515">
    <property type="entry name" value="CONSERVED PROTEIN"/>
    <property type="match status" value="1"/>
</dbReference>
<evidence type="ECO:0000313" key="3">
    <source>
        <dbReference type="Proteomes" id="UP000400924"/>
    </source>
</evidence>
<dbReference type="Gene3D" id="1.10.10.10">
    <property type="entry name" value="Winged helix-like DNA-binding domain superfamily/Winged helix DNA-binding domain"/>
    <property type="match status" value="1"/>
</dbReference>
<dbReference type="PRINTS" id="PR00598">
    <property type="entry name" value="HTHMARR"/>
</dbReference>
<dbReference type="Pfam" id="PF12802">
    <property type="entry name" value="MarR_2"/>
    <property type="match status" value="1"/>
</dbReference>
<dbReference type="PANTHER" id="PTHR39515:SF2">
    <property type="entry name" value="HTH-TYPE TRANSCRIPTIONAL REGULATOR RV0880"/>
    <property type="match status" value="1"/>
</dbReference>